<keyword evidence="6" id="KW-0333">Golgi apparatus</keyword>
<dbReference type="GO" id="GO:0015031">
    <property type="term" value="P:protein transport"/>
    <property type="evidence" value="ECO:0007669"/>
    <property type="project" value="UniProtKB-KW"/>
</dbReference>
<evidence type="ECO:0000256" key="5">
    <source>
        <dbReference type="ARBA" id="ARBA00022927"/>
    </source>
</evidence>
<dbReference type="GO" id="GO:0007030">
    <property type="term" value="P:Golgi organization"/>
    <property type="evidence" value="ECO:0007669"/>
    <property type="project" value="InterPro"/>
</dbReference>
<gene>
    <name evidence="11" type="primary">COG2</name>
    <name evidence="11" type="ORF">CDAR_494291</name>
</gene>
<dbReference type="GO" id="GO:0000139">
    <property type="term" value="C:Golgi membrane"/>
    <property type="evidence" value="ECO:0007669"/>
    <property type="project" value="UniProtKB-SubCell"/>
</dbReference>
<dbReference type="EMBL" id="BPLQ01009817">
    <property type="protein sequence ID" value="GIY46788.1"/>
    <property type="molecule type" value="Genomic_DNA"/>
</dbReference>
<evidence type="ECO:0000259" key="9">
    <source>
        <dbReference type="Pfam" id="PF06148"/>
    </source>
</evidence>
<evidence type="ECO:0000256" key="3">
    <source>
        <dbReference type="ARBA" id="ARBA00020977"/>
    </source>
</evidence>
<dbReference type="Proteomes" id="UP001054837">
    <property type="component" value="Unassembled WGS sequence"/>
</dbReference>
<keyword evidence="7" id="KW-0472">Membrane</keyword>
<organism evidence="11 12">
    <name type="scientific">Caerostris darwini</name>
    <dbReference type="NCBI Taxonomy" id="1538125"/>
    <lineage>
        <taxon>Eukaryota</taxon>
        <taxon>Metazoa</taxon>
        <taxon>Ecdysozoa</taxon>
        <taxon>Arthropoda</taxon>
        <taxon>Chelicerata</taxon>
        <taxon>Arachnida</taxon>
        <taxon>Araneae</taxon>
        <taxon>Araneomorphae</taxon>
        <taxon>Entelegynae</taxon>
        <taxon>Araneoidea</taxon>
        <taxon>Araneidae</taxon>
        <taxon>Caerostris</taxon>
    </lineage>
</organism>
<dbReference type="Pfam" id="PF12022">
    <property type="entry name" value="COG2_C"/>
    <property type="match status" value="1"/>
</dbReference>
<accession>A0AAV4TRV1</accession>
<evidence type="ECO:0000256" key="8">
    <source>
        <dbReference type="ARBA" id="ARBA00031344"/>
    </source>
</evidence>
<dbReference type="GO" id="GO:0006891">
    <property type="term" value="P:intra-Golgi vesicle-mediated transport"/>
    <property type="evidence" value="ECO:0007669"/>
    <property type="project" value="TreeGrafter"/>
</dbReference>
<evidence type="ECO:0000256" key="6">
    <source>
        <dbReference type="ARBA" id="ARBA00023034"/>
    </source>
</evidence>
<dbReference type="Pfam" id="PF06148">
    <property type="entry name" value="COG2_N"/>
    <property type="match status" value="1"/>
</dbReference>
<evidence type="ECO:0000313" key="11">
    <source>
        <dbReference type="EMBL" id="GIY46788.1"/>
    </source>
</evidence>
<evidence type="ECO:0000256" key="1">
    <source>
        <dbReference type="ARBA" id="ARBA00004395"/>
    </source>
</evidence>
<keyword evidence="12" id="KW-1185">Reference proteome</keyword>
<comment type="caution">
    <text evidence="11">The sequence shown here is derived from an EMBL/GenBank/DDBJ whole genome shotgun (WGS) entry which is preliminary data.</text>
</comment>
<keyword evidence="5" id="KW-0653">Protein transport</keyword>
<evidence type="ECO:0000313" key="12">
    <source>
        <dbReference type="Proteomes" id="UP001054837"/>
    </source>
</evidence>
<dbReference type="PANTHER" id="PTHR12961">
    <property type="entry name" value="CONSERVED OLIGOMERIC GOLGI COMPLEX COMPONENT 2"/>
    <property type="match status" value="1"/>
</dbReference>
<dbReference type="PANTHER" id="PTHR12961:SF0">
    <property type="entry name" value="CONSERVED OLIGOMERIC GOLGI COMPLEX SUBUNIT 2"/>
    <property type="match status" value="1"/>
</dbReference>
<evidence type="ECO:0000256" key="2">
    <source>
        <dbReference type="ARBA" id="ARBA00007603"/>
    </source>
</evidence>
<feature type="domain" description="Conserved oligomeric Golgi complex subunit 2 N-terminal" evidence="9">
    <location>
        <begin position="20"/>
        <end position="93"/>
    </location>
</feature>
<dbReference type="AlphaFoldDB" id="A0AAV4TRV1"/>
<dbReference type="InterPro" id="IPR009316">
    <property type="entry name" value="COG2"/>
</dbReference>
<dbReference type="InterPro" id="IPR024603">
    <property type="entry name" value="COG_complex_COG2_C"/>
</dbReference>
<dbReference type="InterPro" id="IPR024602">
    <property type="entry name" value="COG_su2_N"/>
</dbReference>
<feature type="domain" description="COG complex component COG2 C-terminal" evidence="10">
    <location>
        <begin position="372"/>
        <end position="649"/>
    </location>
</feature>
<proteinExistence type="inferred from homology"/>
<evidence type="ECO:0000259" key="10">
    <source>
        <dbReference type="Pfam" id="PF12022"/>
    </source>
</evidence>
<reference evidence="11 12" key="1">
    <citation type="submission" date="2021-06" db="EMBL/GenBank/DDBJ databases">
        <title>Caerostris darwini draft genome.</title>
        <authorList>
            <person name="Kono N."/>
            <person name="Arakawa K."/>
        </authorList>
    </citation>
    <scope>NUCLEOTIDE SEQUENCE [LARGE SCALE GENOMIC DNA]</scope>
</reference>
<protein>
    <recommendedName>
        <fullName evidence="3">Conserved oligomeric Golgi complex subunit 2</fullName>
    </recommendedName>
    <alternativeName>
        <fullName evidence="8">Component of oligomeric Golgi complex 2</fullName>
    </alternativeName>
</protein>
<evidence type="ECO:0000256" key="4">
    <source>
        <dbReference type="ARBA" id="ARBA00022448"/>
    </source>
</evidence>
<evidence type="ECO:0000256" key="7">
    <source>
        <dbReference type="ARBA" id="ARBA00023136"/>
    </source>
</evidence>
<sequence length="686" mass="79688">MSENLKAIEEHIKVKSIPALCFNKDDFVSNEFSVDKFVSDCRKYASLDTMRDNLNMYHKILCTAMIELLNKDYADFVNLSSSLAGLDKSIKSLSLPLKSLKNEIEETKCNLDDAFCFLTKIFSERSSVHASRVSVFHHLCFEENLEKMHKLNTENSFNNIDTLERMAFTFNSLQFHMNKTDSKKYSVKEEEVQNIGRNLELKLQSVFLQSLSNAASDNDHKKHLHKILRICSYISEERKLENAFRTSIVMPFMKNLITQNNIIKLGLKKILNDIINFIPNACNDLLKSTKNIDRNKEVFTGYDFLVNAIWPEIVDAFQYIAPVYLYSLGDPQKFHQNYSSVMEFLDEFEHLCEVQSSVMKLRAQPSYKEFIQKFNLDVYFQVRYQEIAGKLECDLFEDSFVSDDEILPYHLKATASLWNCLNLCWCDTIFLSFLKKDFWKLTVQLLLRFNKYVQCCLNKIKDETLQLAWLINDIEILVPELRRFFLQIVHPKLNYESLNGCFEGAIRNILDFLLEIPIVSANLIVKILSERCTSHLKLISSIPQRFRKTNREIPSKPSPYVSLVLSPLTEFFSETSSILSLKWCKYCEIEVTDGIMKQCIVLMEDVLTSIKKMEDSLKILKRARDKPTGLSSGAITDDDKIRRQLAIDVNYFEQLVLKSGMKVNDLAKFKELKELVTSAERNNHYC</sequence>
<comment type="similarity">
    <text evidence="2">Belongs to the COG2 family.</text>
</comment>
<comment type="subcellular location">
    <subcellularLocation>
        <location evidence="1">Golgi apparatus membrane</location>
        <topology evidence="1">Peripheral membrane protein</topology>
    </subcellularLocation>
</comment>
<name>A0AAV4TRV1_9ARAC</name>
<dbReference type="GO" id="GO:0017119">
    <property type="term" value="C:Golgi transport complex"/>
    <property type="evidence" value="ECO:0007669"/>
    <property type="project" value="TreeGrafter"/>
</dbReference>
<keyword evidence="4" id="KW-0813">Transport</keyword>